<dbReference type="SFLD" id="SFLDG01129">
    <property type="entry name" value="C1.5:_HAD__Beta-PGM__Phosphata"/>
    <property type="match status" value="1"/>
</dbReference>
<reference evidence="1" key="1">
    <citation type="submission" date="2015-10" db="EMBL/GenBank/DDBJ databases">
        <title>Description of Candidatus Tenderia electrophaga gen. nov, sp. nov., an Uncultivated Electroautotroph from a Biocathode Enrichment.</title>
        <authorList>
            <person name="Eddie B.J."/>
            <person name="Malanoski A.P."/>
            <person name="Wang Z."/>
            <person name="Hall R.J."/>
            <person name="Oh S.D."/>
            <person name="Heiner C."/>
            <person name="Lin B."/>
            <person name="Strycharz-Glaven S.M."/>
        </authorList>
    </citation>
    <scope>NUCLEOTIDE SEQUENCE [LARGE SCALE GENOMIC DNA]</scope>
    <source>
        <strain evidence="1">NRL1</strain>
    </source>
</reference>
<dbReference type="InterPro" id="IPR036412">
    <property type="entry name" value="HAD-like_sf"/>
</dbReference>
<dbReference type="SUPFAM" id="SSF56784">
    <property type="entry name" value="HAD-like"/>
    <property type="match status" value="1"/>
</dbReference>
<dbReference type="EMBL" id="CP013099">
    <property type="protein sequence ID" value="ALP53394.1"/>
    <property type="molecule type" value="Genomic_DNA"/>
</dbReference>
<evidence type="ECO:0000313" key="2">
    <source>
        <dbReference type="Proteomes" id="UP000055136"/>
    </source>
</evidence>
<dbReference type="GO" id="GO:0008967">
    <property type="term" value="F:phosphoglycolate phosphatase activity"/>
    <property type="evidence" value="ECO:0007669"/>
    <property type="project" value="TreeGrafter"/>
</dbReference>
<dbReference type="KEGG" id="tee:Tel_09655"/>
<dbReference type="GO" id="GO:0005829">
    <property type="term" value="C:cytosol"/>
    <property type="evidence" value="ECO:0007669"/>
    <property type="project" value="TreeGrafter"/>
</dbReference>
<accession>A0A0S2TE42</accession>
<dbReference type="InterPro" id="IPR006439">
    <property type="entry name" value="HAD-SF_hydro_IA"/>
</dbReference>
<dbReference type="GO" id="GO:0006281">
    <property type="term" value="P:DNA repair"/>
    <property type="evidence" value="ECO:0007669"/>
    <property type="project" value="TreeGrafter"/>
</dbReference>
<dbReference type="InterPro" id="IPR050155">
    <property type="entry name" value="HAD-like_hydrolase_sf"/>
</dbReference>
<sequence length="219" mass="24319">MSAKFDLIVFDWDGTLMDSAARIVASLQAAGRDVGLPRRSDAECRNIIGLGLQEAINTLHPTMEPHHAPHFVERYRHHFLVACPLPEVLFDGVHEILQALERRRLWLGVATGKSRQGLDRALDHTGCKRYFHATRCADETCSKPDPMMLREIMADLDVAPERTLMVGDTEYDLEMARRAGAEALAVTYGAHEPQRLESFAPLACVDSATALATWLADNA</sequence>
<dbReference type="SFLD" id="SFLDS00003">
    <property type="entry name" value="Haloacid_Dehalogenase"/>
    <property type="match status" value="1"/>
</dbReference>
<evidence type="ECO:0000313" key="1">
    <source>
        <dbReference type="EMBL" id="ALP53394.1"/>
    </source>
</evidence>
<dbReference type="Proteomes" id="UP000055136">
    <property type="component" value="Chromosome"/>
</dbReference>
<proteinExistence type="predicted"/>
<dbReference type="InterPro" id="IPR041492">
    <property type="entry name" value="HAD_2"/>
</dbReference>
<protein>
    <submittedName>
        <fullName evidence="1">HAD family hydrolase</fullName>
    </submittedName>
</protein>
<dbReference type="Gene3D" id="1.10.150.240">
    <property type="entry name" value="Putative phosphatase, domain 2"/>
    <property type="match status" value="1"/>
</dbReference>
<dbReference type="STRING" id="1748243.Tel_09655"/>
<dbReference type="PANTHER" id="PTHR43434">
    <property type="entry name" value="PHOSPHOGLYCOLATE PHOSPHATASE"/>
    <property type="match status" value="1"/>
</dbReference>
<dbReference type="NCBIfam" id="TIGR01509">
    <property type="entry name" value="HAD-SF-IA-v3"/>
    <property type="match status" value="1"/>
</dbReference>
<dbReference type="NCBIfam" id="TIGR01549">
    <property type="entry name" value="HAD-SF-IA-v1"/>
    <property type="match status" value="1"/>
</dbReference>
<organism evidence="1 2">
    <name type="scientific">Candidatus Tenderia electrophaga</name>
    <dbReference type="NCBI Taxonomy" id="1748243"/>
    <lineage>
        <taxon>Bacteria</taxon>
        <taxon>Pseudomonadati</taxon>
        <taxon>Pseudomonadota</taxon>
        <taxon>Gammaproteobacteria</taxon>
        <taxon>Candidatus Tenderiales</taxon>
        <taxon>Candidatus Tenderiaceae</taxon>
        <taxon>Candidatus Tenderia</taxon>
    </lineage>
</organism>
<name>A0A0S2TE42_9GAMM</name>
<keyword evidence="1" id="KW-0378">Hydrolase</keyword>
<dbReference type="Pfam" id="PF13419">
    <property type="entry name" value="HAD_2"/>
    <property type="match status" value="1"/>
</dbReference>
<dbReference type="InterPro" id="IPR023198">
    <property type="entry name" value="PGP-like_dom2"/>
</dbReference>
<gene>
    <name evidence="1" type="ORF">Tel_09655</name>
</gene>
<dbReference type="InterPro" id="IPR023214">
    <property type="entry name" value="HAD_sf"/>
</dbReference>
<dbReference type="AlphaFoldDB" id="A0A0S2TE42"/>
<dbReference type="Gene3D" id="3.40.50.1000">
    <property type="entry name" value="HAD superfamily/HAD-like"/>
    <property type="match status" value="1"/>
</dbReference>
<dbReference type="PANTHER" id="PTHR43434:SF24">
    <property type="entry name" value="HYDROLASE-RELATED"/>
    <property type="match status" value="1"/>
</dbReference>
<keyword evidence="2" id="KW-1185">Reference proteome</keyword>